<accession>W7I3V5</accession>
<feature type="region of interest" description="Disordered" evidence="1">
    <location>
        <begin position="21"/>
        <end position="51"/>
    </location>
</feature>
<sequence>MESRFEPVIKIPDIVTIIVAGDNDENSKNQTGQAEPQERPVSSSTNPPQSSLAVAAIHNDFTASKPNTHIKSLEPGDLGHSTPVSTTSPRNQLELADTRHSIPSLVKVTG</sequence>
<evidence type="ECO:0000313" key="3">
    <source>
        <dbReference type="Proteomes" id="UP000024837"/>
    </source>
</evidence>
<organism evidence="2 3">
    <name type="scientific">Drechslerella stenobrocha 248</name>
    <dbReference type="NCBI Taxonomy" id="1043628"/>
    <lineage>
        <taxon>Eukaryota</taxon>
        <taxon>Fungi</taxon>
        <taxon>Dikarya</taxon>
        <taxon>Ascomycota</taxon>
        <taxon>Pezizomycotina</taxon>
        <taxon>Orbiliomycetes</taxon>
        <taxon>Orbiliales</taxon>
        <taxon>Orbiliaceae</taxon>
        <taxon>Drechslerella</taxon>
    </lineage>
</organism>
<evidence type="ECO:0000256" key="1">
    <source>
        <dbReference type="SAM" id="MobiDB-lite"/>
    </source>
</evidence>
<evidence type="ECO:0000313" key="2">
    <source>
        <dbReference type="EMBL" id="EWC46903.1"/>
    </source>
</evidence>
<feature type="region of interest" description="Disordered" evidence="1">
    <location>
        <begin position="65"/>
        <end position="91"/>
    </location>
</feature>
<keyword evidence="3" id="KW-1185">Reference proteome</keyword>
<feature type="compositionally biased region" description="Polar residues" evidence="1">
    <location>
        <begin position="82"/>
        <end position="91"/>
    </location>
</feature>
<reference evidence="2 3" key="1">
    <citation type="submission" date="2013-05" db="EMBL/GenBank/DDBJ databases">
        <title>Drechslerella stenobrocha genome reveals carnivorous origination and mechanical trapping mechanism of predatory fungi.</title>
        <authorList>
            <person name="Liu X."/>
            <person name="Zhang W."/>
            <person name="Liu K."/>
        </authorList>
    </citation>
    <scope>NUCLEOTIDE SEQUENCE [LARGE SCALE GENOMIC DNA]</scope>
    <source>
        <strain evidence="2 3">248</strain>
    </source>
</reference>
<gene>
    <name evidence="2" type="ORF">DRE_03915</name>
</gene>
<feature type="compositionally biased region" description="Polar residues" evidence="1">
    <location>
        <begin position="28"/>
        <end position="51"/>
    </location>
</feature>
<dbReference type="AlphaFoldDB" id="W7I3V5"/>
<dbReference type="HOGENOM" id="CLU_2171003_0_0_1"/>
<dbReference type="Proteomes" id="UP000024837">
    <property type="component" value="Unassembled WGS sequence"/>
</dbReference>
<name>W7I3V5_9PEZI</name>
<dbReference type="EMBL" id="KI966414">
    <property type="protein sequence ID" value="EWC46903.1"/>
    <property type="molecule type" value="Genomic_DNA"/>
</dbReference>
<protein>
    <submittedName>
        <fullName evidence="2">Uncharacterized protein</fullName>
    </submittedName>
</protein>
<proteinExistence type="predicted"/>